<evidence type="ECO:0000313" key="1">
    <source>
        <dbReference type="EMBL" id="ABU74772.1"/>
    </source>
</evidence>
<reference evidence="1 2" key="1">
    <citation type="submission" date="2007-08" db="EMBL/GenBank/DDBJ databases">
        <authorList>
            <consortium name="The Vibrio harveyi Genome Sequencing Project"/>
            <person name="Bassler B."/>
            <person name="Clifton S.W."/>
            <person name="Fulton L."/>
            <person name="Delehaunty K."/>
            <person name="Fronick C."/>
            <person name="Harrison M."/>
            <person name="Markivic C."/>
            <person name="Fulton R."/>
            <person name="Tin-Wollam A.-M."/>
            <person name="Shah N."/>
            <person name="Pepin K."/>
            <person name="Nash W."/>
            <person name="Thiruvilangam P."/>
            <person name="Bhonagiri V."/>
            <person name="Waters C."/>
            <person name="Tu K.C."/>
            <person name="Irgon J."/>
            <person name="Wilson R.K."/>
        </authorList>
    </citation>
    <scope>NUCLEOTIDE SEQUENCE [LARGE SCALE GENOMIC DNA]</scope>
    <source>
        <strain evidence="2">ATCC BAA-1116 / BB120</strain>
    </source>
</reference>
<evidence type="ECO:0000313" key="2">
    <source>
        <dbReference type="Proteomes" id="UP000008152"/>
    </source>
</evidence>
<dbReference type="AlphaFoldDB" id="A7N5K4"/>
<dbReference type="PATRIC" id="fig|338187.36.peg.5726"/>
<gene>
    <name evidence="1" type="ordered locus">VIBHAR_06897</name>
</gene>
<sequence>MPVLISSASLMIYSRESYSCDAGSNYSQHSLSIKSVSMMRLSLVVN</sequence>
<organism evidence="1 2">
    <name type="scientific">Vibrio campbellii (strain ATCC BAA-1116)</name>
    <dbReference type="NCBI Taxonomy" id="2902295"/>
    <lineage>
        <taxon>Bacteria</taxon>
        <taxon>Pseudomonadati</taxon>
        <taxon>Pseudomonadota</taxon>
        <taxon>Gammaproteobacteria</taxon>
        <taxon>Vibrionales</taxon>
        <taxon>Vibrionaceae</taxon>
        <taxon>Vibrio</taxon>
    </lineage>
</organism>
<dbReference type="KEGG" id="vha:VIBHAR_06897"/>
<protein>
    <submittedName>
        <fullName evidence="1">Uncharacterized protein</fullName>
    </submittedName>
</protein>
<proteinExistence type="predicted"/>
<name>A7N5K4_VIBC1</name>
<accession>A7N5K4</accession>
<dbReference type="EMBL" id="CP000790">
    <property type="protein sequence ID" value="ABU74772.1"/>
    <property type="molecule type" value="Genomic_DNA"/>
</dbReference>
<dbReference type="Proteomes" id="UP000008152">
    <property type="component" value="Chromosome II"/>
</dbReference>